<name>A0AAV1D125_OLDCO</name>
<dbReference type="GO" id="GO:0000987">
    <property type="term" value="F:cis-regulatory region sequence-specific DNA binding"/>
    <property type="evidence" value="ECO:0007669"/>
    <property type="project" value="InterPro"/>
</dbReference>
<dbReference type="PROSITE" id="PS50066">
    <property type="entry name" value="MADS_BOX_2"/>
    <property type="match status" value="1"/>
</dbReference>
<keyword evidence="5" id="KW-0539">Nucleus</keyword>
<dbReference type="Proteomes" id="UP001161247">
    <property type="component" value="Chromosome 4"/>
</dbReference>
<evidence type="ECO:0000313" key="9">
    <source>
        <dbReference type="Proteomes" id="UP001161247"/>
    </source>
</evidence>
<dbReference type="GO" id="GO:0045944">
    <property type="term" value="P:positive regulation of transcription by RNA polymerase II"/>
    <property type="evidence" value="ECO:0007669"/>
    <property type="project" value="InterPro"/>
</dbReference>
<dbReference type="GO" id="GO:0000981">
    <property type="term" value="F:DNA-binding transcription factor activity, RNA polymerase II-specific"/>
    <property type="evidence" value="ECO:0007669"/>
    <property type="project" value="InterPro"/>
</dbReference>
<dbReference type="GO" id="GO:0005634">
    <property type="term" value="C:nucleus"/>
    <property type="evidence" value="ECO:0007669"/>
    <property type="project" value="UniProtKB-SubCell"/>
</dbReference>
<evidence type="ECO:0000313" key="8">
    <source>
        <dbReference type="EMBL" id="CAI9101390.1"/>
    </source>
</evidence>
<dbReference type="SUPFAM" id="SSF55455">
    <property type="entry name" value="SRF-like"/>
    <property type="match status" value="1"/>
</dbReference>
<dbReference type="InterPro" id="IPR050142">
    <property type="entry name" value="MADS-box/MEF2_TF"/>
</dbReference>
<evidence type="ECO:0000256" key="4">
    <source>
        <dbReference type="ARBA" id="ARBA00023163"/>
    </source>
</evidence>
<keyword evidence="4" id="KW-0804">Transcription</keyword>
<keyword evidence="9" id="KW-1185">Reference proteome</keyword>
<dbReference type="Pfam" id="PF00319">
    <property type="entry name" value="SRF-TF"/>
    <property type="match status" value="1"/>
</dbReference>
<feature type="region of interest" description="Disordered" evidence="6">
    <location>
        <begin position="152"/>
        <end position="199"/>
    </location>
</feature>
<dbReference type="InterPro" id="IPR002100">
    <property type="entry name" value="TF_MADSbox"/>
</dbReference>
<dbReference type="InterPro" id="IPR033897">
    <property type="entry name" value="SRF-like_MADS-box"/>
</dbReference>
<reference evidence="8" key="1">
    <citation type="submission" date="2023-03" db="EMBL/GenBank/DDBJ databases">
        <authorList>
            <person name="Julca I."/>
        </authorList>
    </citation>
    <scope>NUCLEOTIDE SEQUENCE</scope>
</reference>
<dbReference type="Gene3D" id="3.40.1810.10">
    <property type="entry name" value="Transcription factor, MADS-box"/>
    <property type="match status" value="1"/>
</dbReference>
<dbReference type="FunFam" id="3.40.1810.10:FF:000018">
    <property type="entry name" value="agamous-like MADS-box protein AGL80"/>
    <property type="match status" value="1"/>
</dbReference>
<evidence type="ECO:0000259" key="7">
    <source>
        <dbReference type="PROSITE" id="PS50066"/>
    </source>
</evidence>
<evidence type="ECO:0000256" key="6">
    <source>
        <dbReference type="SAM" id="MobiDB-lite"/>
    </source>
</evidence>
<dbReference type="EMBL" id="OX459121">
    <property type="protein sequence ID" value="CAI9101390.1"/>
    <property type="molecule type" value="Genomic_DNA"/>
</dbReference>
<organism evidence="8 9">
    <name type="scientific">Oldenlandia corymbosa var. corymbosa</name>
    <dbReference type="NCBI Taxonomy" id="529605"/>
    <lineage>
        <taxon>Eukaryota</taxon>
        <taxon>Viridiplantae</taxon>
        <taxon>Streptophyta</taxon>
        <taxon>Embryophyta</taxon>
        <taxon>Tracheophyta</taxon>
        <taxon>Spermatophyta</taxon>
        <taxon>Magnoliopsida</taxon>
        <taxon>eudicotyledons</taxon>
        <taxon>Gunneridae</taxon>
        <taxon>Pentapetalae</taxon>
        <taxon>asterids</taxon>
        <taxon>lamiids</taxon>
        <taxon>Gentianales</taxon>
        <taxon>Rubiaceae</taxon>
        <taxon>Rubioideae</taxon>
        <taxon>Spermacoceae</taxon>
        <taxon>Hedyotis-Oldenlandia complex</taxon>
        <taxon>Oldenlandia</taxon>
    </lineage>
</organism>
<dbReference type="PANTHER" id="PTHR48019">
    <property type="entry name" value="SERUM RESPONSE FACTOR HOMOLOG"/>
    <property type="match status" value="1"/>
</dbReference>
<feature type="compositionally biased region" description="Pro residues" evidence="6">
    <location>
        <begin position="160"/>
        <end position="183"/>
    </location>
</feature>
<dbReference type="SMART" id="SM00432">
    <property type="entry name" value="MADS"/>
    <property type="match status" value="1"/>
</dbReference>
<evidence type="ECO:0000256" key="1">
    <source>
        <dbReference type="ARBA" id="ARBA00004123"/>
    </source>
</evidence>
<keyword evidence="2" id="KW-0805">Transcription regulation</keyword>
<dbReference type="CDD" id="cd00266">
    <property type="entry name" value="MADS_SRF_like"/>
    <property type="match status" value="1"/>
</dbReference>
<proteinExistence type="predicted"/>
<keyword evidence="3" id="KW-0238">DNA-binding</keyword>
<accession>A0AAV1D125</accession>
<evidence type="ECO:0000256" key="2">
    <source>
        <dbReference type="ARBA" id="ARBA00023015"/>
    </source>
</evidence>
<feature type="domain" description="MADS-box" evidence="7">
    <location>
        <begin position="1"/>
        <end position="49"/>
    </location>
</feature>
<dbReference type="InterPro" id="IPR036879">
    <property type="entry name" value="TF_MADSbox_sf"/>
</dbReference>
<evidence type="ECO:0000256" key="5">
    <source>
        <dbReference type="ARBA" id="ARBA00023242"/>
    </source>
</evidence>
<sequence>MTRKKVKLAYIVNDSARKATFKKRKKGLMKKVSELSTLCGIDACAIIYSPYDAQPEVWPNPAGVQRVIAQFKRMPEMEQSKKMVNQESFIRQRIAKAGEQLKKLHKENREKHITEVMFQCLTGKAVQGMPIADLNDVGWLLDQKLKEIHKKMESLKRSPPDPPVVSLPPPPPSMAAPPPPPTTPGAASSSMQVGMDGPHRTQWFGDWMNNPNDQNMGFGNGEEMLMQFPDNQNSMWNSAFFP</sequence>
<protein>
    <submittedName>
        <fullName evidence="8">OLC1v1038701C1</fullName>
    </submittedName>
</protein>
<comment type="subcellular location">
    <subcellularLocation>
        <location evidence="1">Nucleus</location>
    </subcellularLocation>
</comment>
<dbReference type="PRINTS" id="PR00404">
    <property type="entry name" value="MADSDOMAIN"/>
</dbReference>
<dbReference type="AlphaFoldDB" id="A0AAV1D125"/>
<gene>
    <name evidence="8" type="ORF">OLC1_LOCUS10987</name>
</gene>
<evidence type="ECO:0000256" key="3">
    <source>
        <dbReference type="ARBA" id="ARBA00023125"/>
    </source>
</evidence>
<dbReference type="GO" id="GO:0046983">
    <property type="term" value="F:protein dimerization activity"/>
    <property type="evidence" value="ECO:0007669"/>
    <property type="project" value="InterPro"/>
</dbReference>